<protein>
    <submittedName>
        <fullName evidence="2">Uncharacterized protein</fullName>
    </submittedName>
</protein>
<organism evidence="2 3">
    <name type="scientific">Toxocara canis</name>
    <name type="common">Canine roundworm</name>
    <dbReference type="NCBI Taxonomy" id="6265"/>
    <lineage>
        <taxon>Eukaryota</taxon>
        <taxon>Metazoa</taxon>
        <taxon>Ecdysozoa</taxon>
        <taxon>Nematoda</taxon>
        <taxon>Chromadorea</taxon>
        <taxon>Rhabditida</taxon>
        <taxon>Spirurina</taxon>
        <taxon>Ascaridomorpha</taxon>
        <taxon>Ascaridoidea</taxon>
        <taxon>Toxocaridae</taxon>
        <taxon>Toxocara</taxon>
    </lineage>
</organism>
<keyword evidence="1" id="KW-1133">Transmembrane helix</keyword>
<comment type="caution">
    <text evidence="2">The sequence shown here is derived from an EMBL/GenBank/DDBJ whole genome shotgun (WGS) entry which is preliminary data.</text>
</comment>
<keyword evidence="1" id="KW-0472">Membrane</keyword>
<feature type="transmembrane region" description="Helical" evidence="1">
    <location>
        <begin position="6"/>
        <end position="26"/>
    </location>
</feature>
<dbReference type="EMBL" id="JPKZ01001016">
    <property type="protein sequence ID" value="KHN84274.1"/>
    <property type="molecule type" value="Genomic_DNA"/>
</dbReference>
<proteinExistence type="predicted"/>
<sequence>MPHSNSTYFLLALIASSSFYVAHSYMDDQLERKLSLYDLLTNQNGYMPYLKKNDPSWRYIGLGKRSDHEERFIKRLPPNRYAMIGLGR</sequence>
<dbReference type="OrthoDB" id="10494864at2759"/>
<accession>A0A0B2VSN4</accession>
<keyword evidence="1" id="KW-0812">Transmembrane</keyword>
<name>A0A0B2VSN4_TOXCA</name>
<dbReference type="AlphaFoldDB" id="A0A0B2VSN4"/>
<keyword evidence="3" id="KW-1185">Reference proteome</keyword>
<reference evidence="2 3" key="1">
    <citation type="submission" date="2014-11" db="EMBL/GenBank/DDBJ databases">
        <title>Genetic blueprint of the zoonotic pathogen Toxocara canis.</title>
        <authorList>
            <person name="Zhu X.-Q."/>
            <person name="Korhonen P.K."/>
            <person name="Cai H."/>
            <person name="Young N.D."/>
            <person name="Nejsum P."/>
            <person name="von Samson-Himmelstjerna G."/>
            <person name="Boag P.R."/>
            <person name="Tan P."/>
            <person name="Li Q."/>
            <person name="Min J."/>
            <person name="Yang Y."/>
            <person name="Wang X."/>
            <person name="Fang X."/>
            <person name="Hall R.S."/>
            <person name="Hofmann A."/>
            <person name="Sternberg P.W."/>
            <person name="Jex A.R."/>
            <person name="Gasser R.B."/>
        </authorList>
    </citation>
    <scope>NUCLEOTIDE SEQUENCE [LARGE SCALE GENOMIC DNA]</scope>
    <source>
        <strain evidence="2">PN_DK_2014</strain>
    </source>
</reference>
<evidence type="ECO:0000256" key="1">
    <source>
        <dbReference type="SAM" id="Phobius"/>
    </source>
</evidence>
<gene>
    <name evidence="2" type="ORF">Tcan_02607</name>
</gene>
<evidence type="ECO:0000313" key="2">
    <source>
        <dbReference type="EMBL" id="KHN84274.1"/>
    </source>
</evidence>
<dbReference type="Proteomes" id="UP000031036">
    <property type="component" value="Unassembled WGS sequence"/>
</dbReference>
<evidence type="ECO:0000313" key="3">
    <source>
        <dbReference type="Proteomes" id="UP000031036"/>
    </source>
</evidence>